<keyword evidence="3" id="KW-0813">Transport</keyword>
<dbReference type="PANTHER" id="PTHR34597">
    <property type="entry name" value="SLR1661 PROTEIN"/>
    <property type="match status" value="1"/>
</dbReference>
<sequence length="560" mass="62670">MRAEKSVFLITLCSVFYSISFNASAENSVNQQVNNQQQQDEARRTQLAPKAKSLLSADSSKTDEDLAIPDETPCYDIKKVNFLDKESLPHWLVLRDLTRQVEGHCVGINGLKALHKAVQNRIISHGYITTRVSIPEQNLSTGVLTLQILPGKISGYRIESTGSASVHAFNIFPQGKGDLLDLRGLEQGLENIQRIPGAKAEINLVPGAQPGETEVQVTRNLPKRWRLGAWADNSGSKYTGRNQGGAALYLDNPTTLDDMFYIAYGGGLKNEAGRRSDNVSTFYSLPWGNWLMDFYASKYRYTQTIHSGDFSYLYSGIEKLITAQLSRVIFRNASQKTTLSLKAIKRNSTYSLNDVEIEVQKRDTSSLKLNLEHLAYFSLGQLKTNLSFQRAVPWFGEQADAEEVVGNADNQARILTLSVDGTIPFILAGHSMSYEPHFLKQMSPDRLTQPDKFTIGNRWTVRGFDGENTLYADKGWYLRNDINLNLPKWGMQPYVGFDYGEVSGSKNDYWNGKHIAGAAIGVRGIKNKVGYDFFVSIPVMKPDDLRTSPVNVGFALQWQY</sequence>
<dbReference type="PROSITE" id="PS51779">
    <property type="entry name" value="POTRA"/>
    <property type="match status" value="1"/>
</dbReference>
<dbReference type="GO" id="GO:0009279">
    <property type="term" value="C:cell outer membrane"/>
    <property type="evidence" value="ECO:0007669"/>
    <property type="project" value="UniProtKB-SubCell"/>
</dbReference>
<dbReference type="EMBL" id="DACSDU010000011">
    <property type="protein sequence ID" value="HAT1586502.1"/>
    <property type="molecule type" value="Genomic_DNA"/>
</dbReference>
<organism evidence="12">
    <name type="scientific">Citrobacter farmeri</name>
    <dbReference type="NCBI Taxonomy" id="67824"/>
    <lineage>
        <taxon>Bacteria</taxon>
        <taxon>Pseudomonadati</taxon>
        <taxon>Pseudomonadota</taxon>
        <taxon>Gammaproteobacteria</taxon>
        <taxon>Enterobacterales</taxon>
        <taxon>Enterobacteriaceae</taxon>
        <taxon>Citrobacter</taxon>
    </lineage>
</organism>
<dbReference type="GeneID" id="92974584"/>
<dbReference type="Pfam" id="PF17287">
    <property type="entry name" value="POTRA_3"/>
    <property type="match status" value="1"/>
</dbReference>
<evidence type="ECO:0000256" key="9">
    <source>
        <dbReference type="SAM" id="MobiDB-lite"/>
    </source>
</evidence>
<dbReference type="Pfam" id="PF08479">
    <property type="entry name" value="POTRA_2"/>
    <property type="match status" value="1"/>
</dbReference>
<feature type="domain" description="POTRA" evidence="11">
    <location>
        <begin position="75"/>
        <end position="151"/>
    </location>
</feature>
<evidence type="ECO:0000256" key="5">
    <source>
        <dbReference type="ARBA" id="ARBA00022692"/>
    </source>
</evidence>
<reference evidence="12" key="1">
    <citation type="journal article" date="2018" name="Genome Biol.">
        <title>SKESA: strategic k-mer extension for scrupulous assemblies.</title>
        <authorList>
            <person name="Souvorov A."/>
            <person name="Agarwala R."/>
            <person name="Lipman D.J."/>
        </authorList>
    </citation>
    <scope>NUCLEOTIDE SEQUENCE</scope>
    <source>
        <strain evidence="12">YDC697-2</strain>
    </source>
</reference>
<keyword evidence="6" id="KW-0653">Protein transport</keyword>
<feature type="region of interest" description="Disordered" evidence="9">
    <location>
        <begin position="32"/>
        <end position="67"/>
    </location>
</feature>
<name>A0A8H9NWI8_9ENTR</name>
<feature type="signal peptide" evidence="10">
    <location>
        <begin position="1"/>
        <end position="25"/>
    </location>
</feature>
<evidence type="ECO:0000256" key="3">
    <source>
        <dbReference type="ARBA" id="ARBA00022448"/>
    </source>
</evidence>
<evidence type="ECO:0000256" key="10">
    <source>
        <dbReference type="SAM" id="SignalP"/>
    </source>
</evidence>
<dbReference type="RefSeq" id="WP_042323769.1">
    <property type="nucleotide sequence ID" value="NZ_CABMNX010000001.1"/>
</dbReference>
<protein>
    <submittedName>
        <fullName evidence="12">ShlB/FhaC/HecB family hemolysin secretion/activation protein</fullName>
    </submittedName>
</protein>
<dbReference type="Gene3D" id="3.10.20.310">
    <property type="entry name" value="membrane protein fhac"/>
    <property type="match status" value="1"/>
</dbReference>
<proteinExistence type="inferred from homology"/>
<evidence type="ECO:0000256" key="8">
    <source>
        <dbReference type="ARBA" id="ARBA00023237"/>
    </source>
</evidence>
<keyword evidence="10" id="KW-0732">Signal</keyword>
<dbReference type="GO" id="GO:0008320">
    <property type="term" value="F:protein transmembrane transporter activity"/>
    <property type="evidence" value="ECO:0007669"/>
    <property type="project" value="TreeGrafter"/>
</dbReference>
<comment type="caution">
    <text evidence="12">The sequence shown here is derived from an EMBL/GenBank/DDBJ whole genome shotgun (WGS) entry which is preliminary data.</text>
</comment>
<dbReference type="PANTHER" id="PTHR34597:SF3">
    <property type="entry name" value="OUTER MEMBRANE TRANSPORTER CDIB"/>
    <property type="match status" value="1"/>
</dbReference>
<evidence type="ECO:0000256" key="7">
    <source>
        <dbReference type="ARBA" id="ARBA00023136"/>
    </source>
</evidence>
<keyword evidence="7" id="KW-0472">Membrane</keyword>
<feature type="compositionally biased region" description="Low complexity" evidence="9">
    <location>
        <begin position="47"/>
        <end position="59"/>
    </location>
</feature>
<dbReference type="GO" id="GO:0098046">
    <property type="term" value="C:type V protein secretion system complex"/>
    <property type="evidence" value="ECO:0007669"/>
    <property type="project" value="TreeGrafter"/>
</dbReference>
<dbReference type="InterPro" id="IPR051544">
    <property type="entry name" value="TPS_OM_transporter"/>
</dbReference>
<comment type="similarity">
    <text evidence="2">Belongs to the TPS (TC 1.B.20) family.</text>
</comment>
<dbReference type="InterPro" id="IPR027282">
    <property type="entry name" value="TPS"/>
</dbReference>
<evidence type="ECO:0000256" key="6">
    <source>
        <dbReference type="ARBA" id="ARBA00022927"/>
    </source>
</evidence>
<dbReference type="InterPro" id="IPR034746">
    <property type="entry name" value="POTRA"/>
</dbReference>
<reference evidence="12" key="2">
    <citation type="submission" date="2020-11" db="EMBL/GenBank/DDBJ databases">
        <authorList>
            <consortium name="NCBI Pathogen Detection Project"/>
        </authorList>
    </citation>
    <scope>NUCLEOTIDE SEQUENCE</scope>
    <source>
        <strain evidence="12">YDC697-2</strain>
    </source>
</reference>
<evidence type="ECO:0000259" key="11">
    <source>
        <dbReference type="PROSITE" id="PS51779"/>
    </source>
</evidence>
<dbReference type="PIRSF" id="PIRSF029745">
    <property type="entry name" value="FhaC"/>
    <property type="match status" value="1"/>
</dbReference>
<dbReference type="GO" id="GO:0046819">
    <property type="term" value="P:protein secretion by the type V secretion system"/>
    <property type="evidence" value="ECO:0007669"/>
    <property type="project" value="TreeGrafter"/>
</dbReference>
<evidence type="ECO:0000313" key="12">
    <source>
        <dbReference type="EMBL" id="HAT1586502.1"/>
    </source>
</evidence>
<dbReference type="InterPro" id="IPR035251">
    <property type="entry name" value="ShlB_POTRA"/>
</dbReference>
<dbReference type="OrthoDB" id="290122at2"/>
<dbReference type="InterPro" id="IPR013686">
    <property type="entry name" value="Polypept-transport_assoc_ShlB"/>
</dbReference>
<dbReference type="InterPro" id="IPR005565">
    <property type="entry name" value="Hemolysn_activator_HlyB_C"/>
</dbReference>
<accession>A0A8H9NWI8</accession>
<keyword evidence="4" id="KW-1134">Transmembrane beta strand</keyword>
<dbReference type="Gene3D" id="2.40.160.50">
    <property type="entry name" value="membrane protein fhac: a member of the omp85/tpsb transporter family"/>
    <property type="match status" value="1"/>
</dbReference>
<evidence type="ECO:0000256" key="4">
    <source>
        <dbReference type="ARBA" id="ARBA00022452"/>
    </source>
</evidence>
<evidence type="ECO:0000256" key="2">
    <source>
        <dbReference type="ARBA" id="ARBA00009055"/>
    </source>
</evidence>
<feature type="chain" id="PRO_5034263217" evidence="10">
    <location>
        <begin position="26"/>
        <end position="560"/>
    </location>
</feature>
<keyword evidence="8" id="KW-0998">Cell outer membrane</keyword>
<dbReference type="AlphaFoldDB" id="A0A8H9NWI8"/>
<gene>
    <name evidence="12" type="ORF">I8Y00_002868</name>
</gene>
<dbReference type="KEGG" id="cfar:CI104_05105"/>
<dbReference type="Proteomes" id="UP000864563">
    <property type="component" value="Unassembled WGS sequence"/>
</dbReference>
<dbReference type="Pfam" id="PF03865">
    <property type="entry name" value="ShlB"/>
    <property type="match status" value="1"/>
</dbReference>
<keyword evidence="5" id="KW-0812">Transmembrane</keyword>
<comment type="subcellular location">
    <subcellularLocation>
        <location evidence="1">Cell outer membrane</location>
    </subcellularLocation>
</comment>
<evidence type="ECO:0000256" key="1">
    <source>
        <dbReference type="ARBA" id="ARBA00004442"/>
    </source>
</evidence>